<dbReference type="AlphaFoldDB" id="A0AAD5QR44"/>
<evidence type="ECO:0000313" key="2">
    <source>
        <dbReference type="Proteomes" id="UP001196413"/>
    </source>
</evidence>
<accession>A0AAD5QR44</accession>
<evidence type="ECO:0000313" key="1">
    <source>
        <dbReference type="EMBL" id="KAJ1359217.1"/>
    </source>
</evidence>
<dbReference type="GO" id="GO:0003676">
    <property type="term" value="F:nucleic acid binding"/>
    <property type="evidence" value="ECO:0007669"/>
    <property type="project" value="InterPro"/>
</dbReference>
<dbReference type="Gene3D" id="3.30.420.10">
    <property type="entry name" value="Ribonuclease H-like superfamily/Ribonuclease H"/>
    <property type="match status" value="1"/>
</dbReference>
<proteinExistence type="predicted"/>
<name>A0AAD5QR44_PARTN</name>
<dbReference type="Proteomes" id="UP001196413">
    <property type="component" value="Unassembled WGS sequence"/>
</dbReference>
<dbReference type="InterPro" id="IPR036397">
    <property type="entry name" value="RNaseH_sf"/>
</dbReference>
<organism evidence="1 2">
    <name type="scientific">Parelaphostrongylus tenuis</name>
    <name type="common">Meningeal worm</name>
    <dbReference type="NCBI Taxonomy" id="148309"/>
    <lineage>
        <taxon>Eukaryota</taxon>
        <taxon>Metazoa</taxon>
        <taxon>Ecdysozoa</taxon>
        <taxon>Nematoda</taxon>
        <taxon>Chromadorea</taxon>
        <taxon>Rhabditida</taxon>
        <taxon>Rhabditina</taxon>
        <taxon>Rhabditomorpha</taxon>
        <taxon>Strongyloidea</taxon>
        <taxon>Metastrongylidae</taxon>
        <taxon>Parelaphostrongylus</taxon>
    </lineage>
</organism>
<dbReference type="EMBL" id="JAHQIW010003575">
    <property type="protein sequence ID" value="KAJ1359217.1"/>
    <property type="molecule type" value="Genomic_DNA"/>
</dbReference>
<reference evidence="1" key="1">
    <citation type="submission" date="2021-06" db="EMBL/GenBank/DDBJ databases">
        <title>Parelaphostrongylus tenuis whole genome reference sequence.</title>
        <authorList>
            <person name="Garwood T.J."/>
            <person name="Larsen P.A."/>
            <person name="Fountain-Jones N.M."/>
            <person name="Garbe J.R."/>
            <person name="Macchietto M.G."/>
            <person name="Kania S.A."/>
            <person name="Gerhold R.W."/>
            <person name="Richards J.E."/>
            <person name="Wolf T.M."/>
        </authorList>
    </citation>
    <scope>NUCLEOTIDE SEQUENCE</scope>
    <source>
        <strain evidence="1">MNPRO001-30</strain>
        <tissue evidence="1">Meninges</tissue>
    </source>
</reference>
<keyword evidence="2" id="KW-1185">Reference proteome</keyword>
<comment type="caution">
    <text evidence="1">The sequence shown here is derived from an EMBL/GenBank/DDBJ whole genome shotgun (WGS) entry which is preliminary data.</text>
</comment>
<gene>
    <name evidence="1" type="ORF">KIN20_017903</name>
</gene>
<protein>
    <submittedName>
        <fullName evidence="1">Uncharacterized protein</fullName>
    </submittedName>
</protein>
<sequence length="100" mass="11957">MMQRKQGRIWPIWAGKLGSSAVFARRLSPSDLHLFRSLKHWLDKKKLRRGINHLRRELAGWFASNNNEFYEREIDLLRRVGRIASRETEKKRGEEEIDVI</sequence>